<reference evidence="13 14" key="1">
    <citation type="submission" date="2019-06" db="EMBL/GenBank/DDBJ databases">
        <authorList>
            <person name="Li M."/>
        </authorList>
    </citation>
    <scope>NUCLEOTIDE SEQUENCE [LARGE SCALE GENOMIC DNA]</scope>
    <source>
        <strain evidence="13 14">BGMRC6574</strain>
    </source>
</reference>
<keyword evidence="11" id="KW-0175">Coiled coil</keyword>
<comment type="similarity">
    <text evidence="2">Belongs to the CorA metal ion transporter (MIT) (TC 1.A.35) family.</text>
</comment>
<name>A0A506UGB8_9HYPH</name>
<evidence type="ECO:0000256" key="9">
    <source>
        <dbReference type="ARBA" id="ARBA00023065"/>
    </source>
</evidence>
<dbReference type="Proteomes" id="UP000320314">
    <property type="component" value="Unassembled WGS sequence"/>
</dbReference>
<dbReference type="InterPro" id="IPR002523">
    <property type="entry name" value="MgTranspt_CorA/ZnTranspt_ZntB"/>
</dbReference>
<accession>A0A506UGB8</accession>
<organism evidence="13 14">
    <name type="scientific">Pararhizobium mangrovi</name>
    <dbReference type="NCBI Taxonomy" id="2590452"/>
    <lineage>
        <taxon>Bacteria</taxon>
        <taxon>Pseudomonadati</taxon>
        <taxon>Pseudomonadota</taxon>
        <taxon>Alphaproteobacteria</taxon>
        <taxon>Hyphomicrobiales</taxon>
        <taxon>Rhizobiaceae</taxon>
        <taxon>Rhizobium/Agrobacterium group</taxon>
        <taxon>Pararhizobium</taxon>
    </lineage>
</organism>
<evidence type="ECO:0000256" key="10">
    <source>
        <dbReference type="ARBA" id="ARBA00023136"/>
    </source>
</evidence>
<evidence type="ECO:0000256" key="11">
    <source>
        <dbReference type="SAM" id="Coils"/>
    </source>
</evidence>
<dbReference type="GO" id="GO:0015087">
    <property type="term" value="F:cobalt ion transmembrane transporter activity"/>
    <property type="evidence" value="ECO:0007669"/>
    <property type="project" value="TreeGrafter"/>
</dbReference>
<keyword evidence="4" id="KW-1003">Cell membrane</keyword>
<dbReference type="GO" id="GO:0005886">
    <property type="term" value="C:plasma membrane"/>
    <property type="evidence" value="ECO:0007669"/>
    <property type="project" value="UniProtKB-SubCell"/>
</dbReference>
<keyword evidence="14" id="KW-1185">Reference proteome</keyword>
<dbReference type="AlphaFoldDB" id="A0A506UGB8"/>
<comment type="caution">
    <text evidence="13">The sequence shown here is derived from an EMBL/GenBank/DDBJ whole genome shotgun (WGS) entry which is preliminary data.</text>
</comment>
<keyword evidence="8 12" id="KW-1133">Transmembrane helix</keyword>
<feature type="transmembrane region" description="Helical" evidence="12">
    <location>
        <begin position="300"/>
        <end position="321"/>
    </location>
</feature>
<dbReference type="InterPro" id="IPR045863">
    <property type="entry name" value="CorA_TM1_TM2"/>
</dbReference>
<dbReference type="CDD" id="cd12833">
    <property type="entry name" value="ZntB-like_1"/>
    <property type="match status" value="1"/>
</dbReference>
<keyword evidence="7" id="KW-0862">Zinc</keyword>
<keyword evidence="10 12" id="KW-0472">Membrane</keyword>
<evidence type="ECO:0000256" key="4">
    <source>
        <dbReference type="ARBA" id="ARBA00022475"/>
    </source>
</evidence>
<evidence type="ECO:0000256" key="8">
    <source>
        <dbReference type="ARBA" id="ARBA00022989"/>
    </source>
</evidence>
<comment type="subcellular location">
    <subcellularLocation>
        <location evidence="1">Cell membrane</location>
        <topology evidence="1">Multi-pass membrane protein</topology>
    </subcellularLocation>
</comment>
<dbReference type="RefSeq" id="WP_141165425.1">
    <property type="nucleotide sequence ID" value="NZ_VHLH01000002.1"/>
</dbReference>
<keyword evidence="5" id="KW-0997">Cell inner membrane</keyword>
<evidence type="ECO:0000256" key="1">
    <source>
        <dbReference type="ARBA" id="ARBA00004651"/>
    </source>
</evidence>
<evidence type="ECO:0000256" key="2">
    <source>
        <dbReference type="ARBA" id="ARBA00009765"/>
    </source>
</evidence>
<dbReference type="Pfam" id="PF01544">
    <property type="entry name" value="CorA"/>
    <property type="match status" value="1"/>
</dbReference>
<dbReference type="OrthoDB" id="9803484at2"/>
<proteinExistence type="inferred from homology"/>
<dbReference type="GO" id="GO:0000287">
    <property type="term" value="F:magnesium ion binding"/>
    <property type="evidence" value="ECO:0007669"/>
    <property type="project" value="TreeGrafter"/>
</dbReference>
<dbReference type="InterPro" id="IPR045861">
    <property type="entry name" value="CorA_cytoplasmic_dom"/>
</dbReference>
<evidence type="ECO:0000256" key="12">
    <source>
        <dbReference type="SAM" id="Phobius"/>
    </source>
</evidence>
<gene>
    <name evidence="13" type="ORF">FJU11_02475</name>
</gene>
<dbReference type="PANTHER" id="PTHR46494:SF3">
    <property type="entry name" value="ZINC TRANSPORT PROTEIN ZNTB"/>
    <property type="match status" value="1"/>
</dbReference>
<protein>
    <submittedName>
        <fullName evidence="13">Zinc transporter ZntB</fullName>
    </submittedName>
</protein>
<evidence type="ECO:0000256" key="5">
    <source>
        <dbReference type="ARBA" id="ARBA00022519"/>
    </source>
</evidence>
<dbReference type="SUPFAM" id="SSF143865">
    <property type="entry name" value="CorA soluble domain-like"/>
    <property type="match status" value="1"/>
</dbReference>
<evidence type="ECO:0000256" key="7">
    <source>
        <dbReference type="ARBA" id="ARBA00022833"/>
    </source>
</evidence>
<keyword evidence="9" id="KW-0406">Ion transport</keyword>
<dbReference type="PANTHER" id="PTHR46494">
    <property type="entry name" value="CORA FAMILY METAL ION TRANSPORTER (EUROFUNG)"/>
    <property type="match status" value="1"/>
</dbReference>
<evidence type="ECO:0000313" key="13">
    <source>
        <dbReference type="EMBL" id="TPW32069.1"/>
    </source>
</evidence>
<feature type="transmembrane region" description="Helical" evidence="12">
    <location>
        <begin position="267"/>
        <end position="288"/>
    </location>
</feature>
<dbReference type="Gene3D" id="3.30.460.20">
    <property type="entry name" value="CorA soluble domain-like"/>
    <property type="match status" value="1"/>
</dbReference>
<evidence type="ECO:0000256" key="6">
    <source>
        <dbReference type="ARBA" id="ARBA00022692"/>
    </source>
</evidence>
<feature type="coiled-coil region" evidence="11">
    <location>
        <begin position="152"/>
        <end position="179"/>
    </location>
</feature>
<dbReference type="GO" id="GO:0015095">
    <property type="term" value="F:magnesium ion transmembrane transporter activity"/>
    <property type="evidence" value="ECO:0007669"/>
    <property type="project" value="TreeGrafter"/>
</dbReference>
<evidence type="ECO:0000313" key="14">
    <source>
        <dbReference type="Proteomes" id="UP000320314"/>
    </source>
</evidence>
<dbReference type="Gene3D" id="1.20.58.340">
    <property type="entry name" value="Magnesium transport protein CorA, transmembrane region"/>
    <property type="match status" value="2"/>
</dbReference>
<dbReference type="SUPFAM" id="SSF144083">
    <property type="entry name" value="Magnesium transport protein CorA, transmembrane region"/>
    <property type="match status" value="1"/>
</dbReference>
<evidence type="ECO:0000256" key="3">
    <source>
        <dbReference type="ARBA" id="ARBA00022448"/>
    </source>
</evidence>
<sequence length="326" mass="36068">MKLDAESLVFALDVNTDGSAVSIEADALDDLEGPSAWRWIHLDRTGPTSKAWLEEIGDLSEAASEALFDEETRPRANVIDDNVVIILRGVNLNPGAEPEDMVALRMLVSGRSVVTLRRSRVFAVQSIRDDALAGRGPKGPGAFVAELAEGLTDRLAGTIDQLEDRVDHLEDQSLAAQDDRSLADELVDVRREIVAYRRFLAPQREALMRILNLRRPWLDEDSREQLSETQETLSRVIEGLDAIRERAAILQEGVAGRSAERMNRTMYTLSIVATVFLPLSFVTGLLGINVGGIPGTQSSLGFVAVCAIIVVLAIVELWIFWRRHWF</sequence>
<dbReference type="EMBL" id="VHLH01000002">
    <property type="protein sequence ID" value="TPW32069.1"/>
    <property type="molecule type" value="Genomic_DNA"/>
</dbReference>
<keyword evidence="3" id="KW-0813">Transport</keyword>
<dbReference type="GO" id="GO:0050897">
    <property type="term" value="F:cobalt ion binding"/>
    <property type="evidence" value="ECO:0007669"/>
    <property type="project" value="TreeGrafter"/>
</dbReference>
<keyword evidence="6 12" id="KW-0812">Transmembrane</keyword>